<dbReference type="PANTHER" id="PTHR10057:SF0">
    <property type="entry name" value="TRANSLOCATOR PROTEIN"/>
    <property type="match status" value="1"/>
</dbReference>
<organism evidence="7 10">
    <name type="scientific">Blastopirellula marina</name>
    <dbReference type="NCBI Taxonomy" id="124"/>
    <lineage>
        <taxon>Bacteria</taxon>
        <taxon>Pseudomonadati</taxon>
        <taxon>Planctomycetota</taxon>
        <taxon>Planctomycetia</taxon>
        <taxon>Pirellulales</taxon>
        <taxon>Pirellulaceae</taxon>
        <taxon>Blastopirellula</taxon>
    </lineage>
</organism>
<comment type="subcellular location">
    <subcellularLocation>
        <location evidence="1">Membrane</location>
        <topology evidence="1">Multi-pass membrane protein</topology>
    </subcellularLocation>
</comment>
<evidence type="ECO:0000256" key="2">
    <source>
        <dbReference type="ARBA" id="ARBA00007524"/>
    </source>
</evidence>
<feature type="transmembrane region" description="Helical" evidence="6">
    <location>
        <begin position="86"/>
        <end position="109"/>
    </location>
</feature>
<dbReference type="InterPro" id="IPR004307">
    <property type="entry name" value="TspO_MBR"/>
</dbReference>
<accession>A0A2S8F2C6</accession>
<comment type="similarity">
    <text evidence="2">Belongs to the TspO/BZRP family.</text>
</comment>
<evidence type="ECO:0000256" key="3">
    <source>
        <dbReference type="ARBA" id="ARBA00022692"/>
    </source>
</evidence>
<evidence type="ECO:0000313" key="7">
    <source>
        <dbReference type="EMBL" id="PQO26293.1"/>
    </source>
</evidence>
<keyword evidence="5 6" id="KW-0472">Membrane</keyword>
<keyword evidence="4 6" id="KW-1133">Transmembrane helix</keyword>
<dbReference type="PIRSF" id="PIRSF005859">
    <property type="entry name" value="PBR"/>
    <property type="match status" value="1"/>
</dbReference>
<sequence length="168" mass="18723">MNASEDTVSRSIPTQVVVLIAVILLCVGIGAVGALVTLPQIPTWYAGIAKPSWTPPNKIFGPVWTTLYVMMAVAVWLVWRRERFAVIWPALSVFGVQLILNAIWSPIFFGLESPLLGLLVIVPLWLMIGVTIYCFSRRNIAAAMLLIPYFLWVSYATCLNFAIWRLNG</sequence>
<protein>
    <submittedName>
        <fullName evidence="7">Sensory protein TspO</fullName>
    </submittedName>
</protein>
<proteinExistence type="inferred from homology"/>
<dbReference type="GO" id="GO:0016020">
    <property type="term" value="C:membrane"/>
    <property type="evidence" value="ECO:0007669"/>
    <property type="project" value="UniProtKB-SubCell"/>
</dbReference>
<gene>
    <name evidence="8" type="ORF">C5Y93_03790</name>
    <name evidence="7" type="ORF">C5Y98_31100</name>
</gene>
<dbReference type="GO" id="GO:0033013">
    <property type="term" value="P:tetrapyrrole metabolic process"/>
    <property type="evidence" value="ECO:0007669"/>
    <property type="project" value="UniProtKB-ARBA"/>
</dbReference>
<evidence type="ECO:0000313" key="10">
    <source>
        <dbReference type="Proteomes" id="UP000239388"/>
    </source>
</evidence>
<dbReference type="RefSeq" id="WP_105334061.1">
    <property type="nucleotide sequence ID" value="NZ_PUHZ01000005.1"/>
</dbReference>
<evidence type="ECO:0000313" key="9">
    <source>
        <dbReference type="Proteomes" id="UP000237819"/>
    </source>
</evidence>
<feature type="transmembrane region" description="Helical" evidence="6">
    <location>
        <begin position="16"/>
        <end position="39"/>
    </location>
</feature>
<dbReference type="OrthoDB" id="9795496at2"/>
<dbReference type="AlphaFoldDB" id="A0A2S8F2C6"/>
<name>A0A2S8F2C6_9BACT</name>
<dbReference type="FunFam" id="1.20.1260.100:FF:000001">
    <property type="entry name" value="translocator protein 2"/>
    <property type="match status" value="1"/>
</dbReference>
<comment type="caution">
    <text evidence="7">The sequence shown here is derived from an EMBL/GenBank/DDBJ whole genome shotgun (WGS) entry which is preliminary data.</text>
</comment>
<evidence type="ECO:0000256" key="4">
    <source>
        <dbReference type="ARBA" id="ARBA00022989"/>
    </source>
</evidence>
<dbReference type="PANTHER" id="PTHR10057">
    <property type="entry name" value="PERIPHERAL-TYPE BENZODIAZEPINE RECEPTOR"/>
    <property type="match status" value="1"/>
</dbReference>
<dbReference type="Proteomes" id="UP000239388">
    <property type="component" value="Unassembled WGS sequence"/>
</dbReference>
<dbReference type="Proteomes" id="UP000237819">
    <property type="component" value="Unassembled WGS sequence"/>
</dbReference>
<feature type="transmembrane region" description="Helical" evidence="6">
    <location>
        <begin position="59"/>
        <end position="79"/>
    </location>
</feature>
<dbReference type="Gene3D" id="1.20.1260.100">
    <property type="entry name" value="TspO/MBR protein"/>
    <property type="match status" value="1"/>
</dbReference>
<dbReference type="Pfam" id="PF03073">
    <property type="entry name" value="TspO_MBR"/>
    <property type="match status" value="1"/>
</dbReference>
<dbReference type="InterPro" id="IPR038330">
    <property type="entry name" value="TspO/MBR-related_sf"/>
</dbReference>
<keyword evidence="3 6" id="KW-0812">Transmembrane</keyword>
<evidence type="ECO:0000256" key="6">
    <source>
        <dbReference type="SAM" id="Phobius"/>
    </source>
</evidence>
<evidence type="ECO:0000256" key="5">
    <source>
        <dbReference type="ARBA" id="ARBA00023136"/>
    </source>
</evidence>
<dbReference type="EMBL" id="PUIB01000032">
    <property type="protein sequence ID" value="PQO26293.1"/>
    <property type="molecule type" value="Genomic_DNA"/>
</dbReference>
<reference evidence="9 10" key="1">
    <citation type="submission" date="2018-02" db="EMBL/GenBank/DDBJ databases">
        <title>Comparative genomes isolates from brazilian mangrove.</title>
        <authorList>
            <person name="Araujo J.E."/>
            <person name="Taketani R.G."/>
            <person name="Silva M.C.P."/>
            <person name="Loureco M.V."/>
            <person name="Andreote F.D."/>
        </authorList>
    </citation>
    <scope>NUCLEOTIDE SEQUENCE [LARGE SCALE GENOMIC DNA]</scope>
    <source>
        <strain evidence="7 10">NAP PRIS-MGV</strain>
        <strain evidence="8 9">Nap-Phe MGV</strain>
    </source>
</reference>
<evidence type="ECO:0000313" key="8">
    <source>
        <dbReference type="EMBL" id="PQO47173.1"/>
    </source>
</evidence>
<dbReference type="CDD" id="cd15904">
    <property type="entry name" value="TSPO_MBR"/>
    <property type="match status" value="1"/>
</dbReference>
<evidence type="ECO:0000256" key="1">
    <source>
        <dbReference type="ARBA" id="ARBA00004141"/>
    </source>
</evidence>
<feature type="transmembrane region" description="Helical" evidence="6">
    <location>
        <begin position="115"/>
        <end position="135"/>
    </location>
</feature>
<feature type="transmembrane region" description="Helical" evidence="6">
    <location>
        <begin position="142"/>
        <end position="164"/>
    </location>
</feature>
<dbReference type="EMBL" id="PUHZ01000005">
    <property type="protein sequence ID" value="PQO47173.1"/>
    <property type="molecule type" value="Genomic_DNA"/>
</dbReference>